<dbReference type="Gene3D" id="3.60.21.10">
    <property type="match status" value="1"/>
</dbReference>
<evidence type="ECO:0000256" key="2">
    <source>
        <dbReference type="RuleBase" id="RU362119"/>
    </source>
</evidence>
<dbReference type="PANTHER" id="PTHR11575">
    <property type="entry name" value="5'-NUCLEOTIDASE-RELATED"/>
    <property type="match status" value="1"/>
</dbReference>
<dbReference type="PRINTS" id="PR01607">
    <property type="entry name" value="APYRASEFAMLY"/>
</dbReference>
<comment type="caution">
    <text evidence="5">The sequence shown here is derived from an EMBL/GenBank/DDBJ whole genome shotgun (WGS) entry which is preliminary data.</text>
</comment>
<dbReference type="PANTHER" id="PTHR11575:SF6">
    <property type="entry name" value="2',3'-CYCLIC-NUCLEOTIDE 2'-PHOSPHODIESTERASE_3'-NUCLEOTIDASE"/>
    <property type="match status" value="1"/>
</dbReference>
<dbReference type="Gene3D" id="3.90.780.10">
    <property type="entry name" value="5'-Nucleotidase, C-terminal domain"/>
    <property type="match status" value="1"/>
</dbReference>
<evidence type="ECO:0000259" key="3">
    <source>
        <dbReference type="Pfam" id="PF00149"/>
    </source>
</evidence>
<dbReference type="InterPro" id="IPR004843">
    <property type="entry name" value="Calcineurin-like_PHP"/>
</dbReference>
<feature type="domain" description="Calcineurin-like phosphoesterase" evidence="3">
    <location>
        <begin position="25"/>
        <end position="259"/>
    </location>
</feature>
<keyword evidence="2" id="KW-0378">Hydrolase</keyword>
<dbReference type="InterPro" id="IPR008334">
    <property type="entry name" value="5'-Nucleotdase_C"/>
</dbReference>
<dbReference type="InterPro" id="IPR029052">
    <property type="entry name" value="Metallo-depent_PP-like"/>
</dbReference>
<reference evidence="5 6" key="1">
    <citation type="submission" date="2018-11" db="EMBL/GenBank/DDBJ databases">
        <title>Tabrizicola sp. isolated from sediment of alpine lake.</title>
        <authorList>
            <person name="Liu Z."/>
        </authorList>
    </citation>
    <scope>NUCLEOTIDE SEQUENCE [LARGE SCALE GENOMIC DNA]</scope>
    <source>
        <strain evidence="5 6">DRYC-M-16</strain>
    </source>
</reference>
<comment type="similarity">
    <text evidence="2">Belongs to the 5'-nucleotidase family.</text>
</comment>
<evidence type="ECO:0000256" key="1">
    <source>
        <dbReference type="ARBA" id="ARBA00022729"/>
    </source>
</evidence>
<proteinExistence type="inferred from homology"/>
<feature type="domain" description="5'-Nucleotidase C-terminal" evidence="4">
    <location>
        <begin position="359"/>
        <end position="544"/>
    </location>
</feature>
<dbReference type="NCBIfam" id="NF006938">
    <property type="entry name" value="PRK09420.1"/>
    <property type="match status" value="1"/>
</dbReference>
<keyword evidence="6" id="KW-1185">Reference proteome</keyword>
<dbReference type="EMBL" id="RPEM01000002">
    <property type="protein sequence ID" value="TGD44743.1"/>
    <property type="molecule type" value="Genomic_DNA"/>
</dbReference>
<dbReference type="Pfam" id="PF00149">
    <property type="entry name" value="Metallophos"/>
    <property type="match status" value="1"/>
</dbReference>
<protein>
    <submittedName>
        <fullName evidence="5">Bifunctional 2',3'-cyclic-nucleotide 2'-phosphodiesterase/3'-nucleotidase</fullName>
    </submittedName>
</protein>
<dbReference type="InterPro" id="IPR006179">
    <property type="entry name" value="5_nucleotidase/apyrase"/>
</dbReference>
<dbReference type="Proteomes" id="UP000297741">
    <property type="component" value="Unassembled WGS sequence"/>
</dbReference>
<accession>A0ABY2KPZ0</accession>
<dbReference type="RefSeq" id="WP_135429126.1">
    <property type="nucleotide sequence ID" value="NZ_RPEM01000002.1"/>
</dbReference>
<dbReference type="SUPFAM" id="SSF56300">
    <property type="entry name" value="Metallo-dependent phosphatases"/>
    <property type="match status" value="1"/>
</dbReference>
<organism evidence="5 6">
    <name type="scientific">Pseudotabrizicola sediminis</name>
    <dbReference type="NCBI Taxonomy" id="2486418"/>
    <lineage>
        <taxon>Bacteria</taxon>
        <taxon>Pseudomonadati</taxon>
        <taxon>Pseudomonadota</taxon>
        <taxon>Alphaproteobacteria</taxon>
        <taxon>Rhodobacterales</taxon>
        <taxon>Paracoccaceae</taxon>
        <taxon>Pseudotabrizicola</taxon>
    </lineage>
</organism>
<gene>
    <name evidence="5" type="ORF">EEB11_04035</name>
</gene>
<evidence type="ECO:0000259" key="4">
    <source>
        <dbReference type="Pfam" id="PF02872"/>
    </source>
</evidence>
<sequence>MTISFTSAIPVVDQGPSAADAQVCLRVIATSDLHMHLSGHDYHADATCVRKGLCLTASLIAEARREVQDPVLLDNGDFLQGSPLGDYVAQVSLRPHPMLQAMAHLRYDAINLGNHEFSHGIPTLAAALEQAPFPVLSANTLPLKPNPVSPLIRPWTLLERHLNDQNGQSHLVRIGVIGVLPMDTAIWDRQAIGGQVGMDPMIEAVARHVPDVRAAGADVVVVLAHCGVGAALNGNRPQDEALELARLDGVDALVMGHVHMVFPGPGFAAVPGVDADAGTLHGKPAVMPGFFGSHLGVIDLDLMHNGTSWRVARHRVEARPISTRATDGTPVGLVPPDEALTALIHPAHEAARAWTREPIGHTARAIHSFFAMVTDCPSVQIINQAQSAYVIERLANGPLAHLPVLSATSPFRAGGVGGPENYTNVPPGEILLRHAADLYLHPNTIMALRITGAGLRNWLECAVRGYRQVLLGGVDQPLFGLDLPSFVYDTIGGLTYEIDLSVPPMDKGGQRICDLCWQGMPLDPSQEFILATNSYRGSGNGGYTRRESAGVVLDEQIANRDIVISHIRRVLAQGGSSMEPDRPGWRFRPMPGTSVVFDTSPQAEQHLANQPDLALTPLFRTRDGFLRVRLSL</sequence>
<evidence type="ECO:0000313" key="6">
    <source>
        <dbReference type="Proteomes" id="UP000297741"/>
    </source>
</evidence>
<evidence type="ECO:0000313" key="5">
    <source>
        <dbReference type="EMBL" id="TGD44743.1"/>
    </source>
</evidence>
<dbReference type="SUPFAM" id="SSF55816">
    <property type="entry name" value="5'-nucleotidase (syn. UDP-sugar hydrolase), C-terminal domain"/>
    <property type="match status" value="1"/>
</dbReference>
<keyword evidence="2" id="KW-0547">Nucleotide-binding</keyword>
<dbReference type="Pfam" id="PF02872">
    <property type="entry name" value="5_nucleotid_C"/>
    <property type="match status" value="1"/>
</dbReference>
<name>A0ABY2KPZ0_9RHOB</name>
<dbReference type="InterPro" id="IPR036907">
    <property type="entry name" value="5'-Nucleotdase_C_sf"/>
</dbReference>
<keyword evidence="1" id="KW-0732">Signal</keyword>